<dbReference type="InterPro" id="IPR015422">
    <property type="entry name" value="PyrdxlP-dep_Trfase_small"/>
</dbReference>
<dbReference type="GO" id="GO:0004760">
    <property type="term" value="F:L-serine-pyruvate transaminase activity"/>
    <property type="evidence" value="ECO:0007669"/>
    <property type="project" value="TreeGrafter"/>
</dbReference>
<evidence type="ECO:0000256" key="4">
    <source>
        <dbReference type="ARBA" id="ARBA00022679"/>
    </source>
</evidence>
<keyword evidence="12" id="KW-1185">Reference proteome</keyword>
<evidence type="ECO:0000256" key="9">
    <source>
        <dbReference type="RuleBase" id="RU004504"/>
    </source>
</evidence>
<dbReference type="EMBL" id="CP048649">
    <property type="protein sequence ID" value="QIB67876.1"/>
    <property type="molecule type" value="Genomic_DNA"/>
</dbReference>
<evidence type="ECO:0000256" key="3">
    <source>
        <dbReference type="ARBA" id="ARBA00022576"/>
    </source>
</evidence>
<reference evidence="11 12" key="1">
    <citation type="submission" date="2020-02" db="EMBL/GenBank/DDBJ databases">
        <authorList>
            <person name="Kim Y.B."/>
            <person name="Roh S.W."/>
        </authorList>
    </citation>
    <scope>NUCLEOTIDE SEQUENCE [LARGE SCALE GENOMIC DNA]</scope>
    <source>
        <strain evidence="11 12">DSM 103574</strain>
    </source>
</reference>
<dbReference type="KEGG" id="abut:Ami103574_00490"/>
<organism evidence="11 12">
    <name type="scientific">Aminipila butyrica</name>
    <dbReference type="NCBI Taxonomy" id="433296"/>
    <lineage>
        <taxon>Bacteria</taxon>
        <taxon>Bacillati</taxon>
        <taxon>Bacillota</taxon>
        <taxon>Clostridia</taxon>
        <taxon>Peptostreptococcales</taxon>
        <taxon>Anaerovoracaceae</taxon>
        <taxon>Aminipila</taxon>
    </lineage>
</organism>
<evidence type="ECO:0000256" key="6">
    <source>
        <dbReference type="PIRSR" id="PIRSR000524-1"/>
    </source>
</evidence>
<dbReference type="PANTHER" id="PTHR21152">
    <property type="entry name" value="AMINOTRANSFERASE CLASS V"/>
    <property type="match status" value="1"/>
</dbReference>
<evidence type="ECO:0000256" key="7">
    <source>
        <dbReference type="PIRSR" id="PIRSR000524-50"/>
    </source>
</evidence>
<evidence type="ECO:0000256" key="5">
    <source>
        <dbReference type="ARBA" id="ARBA00022898"/>
    </source>
</evidence>
<dbReference type="InterPro" id="IPR000192">
    <property type="entry name" value="Aminotrans_V_dom"/>
</dbReference>
<protein>
    <submittedName>
        <fullName evidence="11">Alanine--glyoxylate aminotransferase family protein</fullName>
    </submittedName>
</protein>
<dbReference type="GO" id="GO:0008453">
    <property type="term" value="F:alanine-glyoxylate transaminase activity"/>
    <property type="evidence" value="ECO:0007669"/>
    <property type="project" value="TreeGrafter"/>
</dbReference>
<dbReference type="RefSeq" id="WP_163064796.1">
    <property type="nucleotide sequence ID" value="NZ_CP048649.1"/>
</dbReference>
<dbReference type="AlphaFoldDB" id="A0A858BUY2"/>
<feature type="domain" description="Aminotransferase class V" evidence="10">
    <location>
        <begin position="74"/>
        <end position="271"/>
    </location>
</feature>
<dbReference type="InterPro" id="IPR020578">
    <property type="entry name" value="Aminotrans_V_PyrdxlP_BS"/>
</dbReference>
<evidence type="ECO:0000256" key="2">
    <source>
        <dbReference type="ARBA" id="ARBA00009236"/>
    </source>
</evidence>
<dbReference type="GO" id="GO:0019265">
    <property type="term" value="P:glycine biosynthetic process, by transamination of glyoxylate"/>
    <property type="evidence" value="ECO:0007669"/>
    <property type="project" value="TreeGrafter"/>
</dbReference>
<dbReference type="PIRSF" id="PIRSF000524">
    <property type="entry name" value="SPT"/>
    <property type="match status" value="1"/>
</dbReference>
<dbReference type="InterPro" id="IPR015424">
    <property type="entry name" value="PyrdxlP-dep_Trfase"/>
</dbReference>
<dbReference type="SUPFAM" id="SSF53383">
    <property type="entry name" value="PLP-dependent transferases"/>
    <property type="match status" value="1"/>
</dbReference>
<dbReference type="PANTHER" id="PTHR21152:SF24">
    <property type="entry name" value="ALANINE--GLYOXYLATE AMINOTRANSFERASE 1"/>
    <property type="match status" value="1"/>
</dbReference>
<dbReference type="Gene3D" id="3.90.1150.10">
    <property type="entry name" value="Aspartate Aminotransferase, domain 1"/>
    <property type="match status" value="1"/>
</dbReference>
<gene>
    <name evidence="11" type="ORF">Ami103574_00490</name>
</gene>
<dbReference type="InterPro" id="IPR024169">
    <property type="entry name" value="SP_NH2Trfase/AEP_transaminase"/>
</dbReference>
<evidence type="ECO:0000256" key="1">
    <source>
        <dbReference type="ARBA" id="ARBA00001933"/>
    </source>
</evidence>
<evidence type="ECO:0000313" key="12">
    <source>
        <dbReference type="Proteomes" id="UP000466848"/>
    </source>
</evidence>
<proteinExistence type="inferred from homology"/>
<evidence type="ECO:0000259" key="10">
    <source>
        <dbReference type="Pfam" id="PF00266"/>
    </source>
</evidence>
<evidence type="ECO:0000256" key="8">
    <source>
        <dbReference type="RuleBase" id="RU004075"/>
    </source>
</evidence>
<feature type="binding site" evidence="6">
    <location>
        <position position="332"/>
    </location>
    <ligand>
        <name>substrate</name>
    </ligand>
</feature>
<dbReference type="Pfam" id="PF00266">
    <property type="entry name" value="Aminotran_5"/>
    <property type="match status" value="1"/>
</dbReference>
<accession>A0A858BUY2</accession>
<sequence length="384" mass="41568">MYKIMTPGPTNVRENVRLARSMATTNPDVDSAFCEFYKETCDLLAGLLHTKNRMYILGGEGILGLEAACASLTERGDRVLVIDNGVFGRGFADFVTMYGGETVSFVSDYHRPVDIAALEEFLKKDSAFKYATVVHCDTPSGVLNPIKEICRLLASYGIITVVDSVAGMFGEYVNIDESQIDILCGGSQKALSAPPGLTLLWVSDKAMAAMESRKTPIASYYANILAFKTYYEDKWFPYTMPISDIYGLRAAVDNVLADKDILKRHAAIAAATRKAVVAGGLSLFLEDGFAGTVTVVAVPEGLTDKQILNTMKEQYNVMISGSFDSMAGKVVRIGHMGENANAADMAITLRALTQALQDLGFPVQCSMDEAFQQALAEGTISKSI</sequence>
<name>A0A858BUY2_9FIRM</name>
<evidence type="ECO:0000313" key="11">
    <source>
        <dbReference type="EMBL" id="QIB67876.1"/>
    </source>
</evidence>
<keyword evidence="4 11" id="KW-0808">Transferase</keyword>
<keyword evidence="5 7" id="KW-0663">Pyridoxal phosphate</keyword>
<feature type="modified residue" description="N6-(pyridoxal phosphate)lysine" evidence="7">
    <location>
        <position position="189"/>
    </location>
</feature>
<dbReference type="Proteomes" id="UP000466848">
    <property type="component" value="Chromosome"/>
</dbReference>
<comment type="cofactor">
    <cofactor evidence="1 7 9">
        <name>pyridoxal 5'-phosphate</name>
        <dbReference type="ChEBI" id="CHEBI:597326"/>
    </cofactor>
</comment>
<keyword evidence="3 11" id="KW-0032">Aminotransferase</keyword>
<dbReference type="InterPro" id="IPR015421">
    <property type="entry name" value="PyrdxlP-dep_Trfase_major"/>
</dbReference>
<comment type="similarity">
    <text evidence="2 8">Belongs to the class-V pyridoxal-phosphate-dependent aminotransferase family.</text>
</comment>
<dbReference type="Gene3D" id="3.40.640.10">
    <property type="entry name" value="Type I PLP-dependent aspartate aminotransferase-like (Major domain)"/>
    <property type="match status" value="1"/>
</dbReference>
<dbReference type="PROSITE" id="PS00595">
    <property type="entry name" value="AA_TRANSFER_CLASS_5"/>
    <property type="match status" value="1"/>
</dbReference>